<sequence length="85" mass="9439">MKSLFAQSGEKPIAKPYEPRPKMPKPLLTTEQAFYIVIGIIFLMPVAGTFLYRRGHLLAGRILIGLFILLILINLLGTSEIGAKK</sequence>
<evidence type="ECO:0000256" key="1">
    <source>
        <dbReference type="SAM" id="MobiDB-lite"/>
    </source>
</evidence>
<evidence type="ECO:0000313" key="3">
    <source>
        <dbReference type="EMBL" id="KGE86435.1"/>
    </source>
</evidence>
<keyword evidence="2" id="KW-1133">Transmembrane helix</keyword>
<name>A0A098S2T0_9BACT</name>
<organism evidence="3 4">
    <name type="scientific">Phaeodactylibacter xiamenensis</name>
    <dbReference type="NCBI Taxonomy" id="1524460"/>
    <lineage>
        <taxon>Bacteria</taxon>
        <taxon>Pseudomonadati</taxon>
        <taxon>Bacteroidota</taxon>
        <taxon>Saprospiria</taxon>
        <taxon>Saprospirales</taxon>
        <taxon>Haliscomenobacteraceae</taxon>
        <taxon>Phaeodactylibacter</taxon>
    </lineage>
</organism>
<dbReference type="RefSeq" id="WP_044225285.1">
    <property type="nucleotide sequence ID" value="NZ_CAKZLC010000519.1"/>
</dbReference>
<gene>
    <name evidence="3" type="ORF">IX84_21885</name>
</gene>
<dbReference type="STRING" id="1524460.IX84_21885"/>
<dbReference type="AlphaFoldDB" id="A0A098S2T0"/>
<feature type="transmembrane region" description="Helical" evidence="2">
    <location>
        <begin position="33"/>
        <end position="52"/>
    </location>
</feature>
<keyword evidence="2" id="KW-0472">Membrane</keyword>
<comment type="caution">
    <text evidence="3">The sequence shown here is derived from an EMBL/GenBank/DDBJ whole genome shotgun (WGS) entry which is preliminary data.</text>
</comment>
<reference evidence="3 4" key="1">
    <citation type="journal article" date="2014" name="Int. J. Syst. Evol. Microbiol.">
        <title>Phaeodactylibacter xiamenensis gen. nov., sp. nov., a member of the family Saprospiraceae isolated from the marine alga Phaeodactylum tricornutum.</title>
        <authorList>
            <person name="Chen Z.Jr."/>
            <person name="Lei X."/>
            <person name="Lai Q."/>
            <person name="Li Y."/>
            <person name="Zhang B."/>
            <person name="Zhang J."/>
            <person name="Zhang H."/>
            <person name="Yang L."/>
            <person name="Zheng W."/>
            <person name="Tian Y."/>
            <person name="Yu Z."/>
            <person name="Xu H.Jr."/>
            <person name="Zheng T."/>
        </authorList>
    </citation>
    <scope>NUCLEOTIDE SEQUENCE [LARGE SCALE GENOMIC DNA]</scope>
    <source>
        <strain evidence="3 4">KD52</strain>
    </source>
</reference>
<dbReference type="Proteomes" id="UP000029736">
    <property type="component" value="Unassembled WGS sequence"/>
</dbReference>
<evidence type="ECO:0000256" key="2">
    <source>
        <dbReference type="SAM" id="Phobius"/>
    </source>
</evidence>
<proteinExistence type="predicted"/>
<accession>A0A098S2T0</accession>
<feature type="region of interest" description="Disordered" evidence="1">
    <location>
        <begin position="1"/>
        <end position="20"/>
    </location>
</feature>
<keyword evidence="4" id="KW-1185">Reference proteome</keyword>
<protein>
    <submittedName>
        <fullName evidence="3">Uncharacterized protein</fullName>
    </submittedName>
</protein>
<dbReference type="EMBL" id="JPOS01000079">
    <property type="protein sequence ID" value="KGE86435.1"/>
    <property type="molecule type" value="Genomic_DNA"/>
</dbReference>
<feature type="transmembrane region" description="Helical" evidence="2">
    <location>
        <begin position="58"/>
        <end position="77"/>
    </location>
</feature>
<evidence type="ECO:0000313" key="4">
    <source>
        <dbReference type="Proteomes" id="UP000029736"/>
    </source>
</evidence>
<keyword evidence="2" id="KW-0812">Transmembrane</keyword>